<name>A0A3P3D4N0_9RHOB</name>
<dbReference type="RefSeq" id="WP_124966813.1">
    <property type="nucleotide sequence ID" value="NZ_RRAZ01000057.1"/>
</dbReference>
<evidence type="ECO:0000259" key="1">
    <source>
        <dbReference type="Pfam" id="PF05876"/>
    </source>
</evidence>
<dbReference type="InterPro" id="IPR027417">
    <property type="entry name" value="P-loop_NTPase"/>
</dbReference>
<dbReference type="Proteomes" id="UP000282125">
    <property type="component" value="Unassembled WGS sequence"/>
</dbReference>
<dbReference type="Gene3D" id="3.40.50.300">
    <property type="entry name" value="P-loop containing nucleotide triphosphate hydrolases"/>
    <property type="match status" value="1"/>
</dbReference>
<dbReference type="OrthoDB" id="5181253at2"/>
<dbReference type="Pfam" id="PF05876">
    <property type="entry name" value="GpA_ATPase"/>
    <property type="match status" value="1"/>
</dbReference>
<dbReference type="InterPro" id="IPR046454">
    <property type="entry name" value="GpA_endonuclease"/>
</dbReference>
<feature type="domain" description="Phage terminase large subunit GpA ATPase" evidence="1">
    <location>
        <begin position="41"/>
        <end position="281"/>
    </location>
</feature>
<dbReference type="GO" id="GO:0004519">
    <property type="term" value="F:endonuclease activity"/>
    <property type="evidence" value="ECO:0007669"/>
    <property type="project" value="InterPro"/>
</dbReference>
<proteinExistence type="inferred from homology"/>
<reference evidence="3 4" key="1">
    <citation type="submission" date="2018-11" db="EMBL/GenBank/DDBJ databases">
        <title>Gemmobacter sp. nov., YIM 102744-1 draft genome.</title>
        <authorList>
            <person name="Li G."/>
            <person name="Jiang Y."/>
        </authorList>
    </citation>
    <scope>NUCLEOTIDE SEQUENCE [LARGE SCALE GENOMIC DNA]</scope>
    <source>
        <strain evidence="3 4">YIM 102744-1</strain>
    </source>
</reference>
<gene>
    <name evidence="3" type="ORF">EG244_19405</name>
</gene>
<dbReference type="AlphaFoldDB" id="A0A3P3D4N0"/>
<dbReference type="EMBL" id="RRAZ01000057">
    <property type="protein sequence ID" value="RRH68362.1"/>
    <property type="molecule type" value="Genomic_DNA"/>
</dbReference>
<evidence type="ECO:0000313" key="3">
    <source>
        <dbReference type="EMBL" id="RRH68362.1"/>
    </source>
</evidence>
<keyword evidence="4" id="KW-1185">Reference proteome</keyword>
<feature type="domain" description="Terminase large subunit GpA endonuclease" evidence="2">
    <location>
        <begin position="292"/>
        <end position="567"/>
    </location>
</feature>
<evidence type="ECO:0000259" key="2">
    <source>
        <dbReference type="Pfam" id="PF20454"/>
    </source>
</evidence>
<dbReference type="HAMAP" id="MF_04144">
    <property type="entry name" value="TERL_LAMBDA"/>
    <property type="match status" value="1"/>
</dbReference>
<dbReference type="InterPro" id="IPR008866">
    <property type="entry name" value="Phage_lambda_GpA-like"/>
</dbReference>
<dbReference type="Pfam" id="PF20454">
    <property type="entry name" value="GpA_nuclease"/>
    <property type="match status" value="1"/>
</dbReference>
<sequence>MNADPFRELRAELFQAMRPPPRLDLGEWVQANVRLPSTVAAQAGRMTLMPWQREVARSIGDNRVERVTILKSARVGATQLMVAGIGHFALNDPSPQLVVMPSESDCRMLLTSIIEPTFAASPTLRNALSENVSGRDTMLSRHYPGGSLALVSGASPKNLRARTARVLWLDEVDGLDVSAGDEGDPVSLAIRRTMTYGTRRKIVMASTPVDEATSRIARAYEEGDCRVWELPCPHCGDFHELKWAMIQWPEGKPEDAYFVCPSCGCITQEADKPAMIEKGRWRATKPEVLGHHSYRLNTFGASILPTASWGVLACEFLAAKRDPATLKTWVNTVAGEVWRDESDGIDDADLMSRLEPIGLDRLPPEVIALTAGCDVQHDRLEVTTLGWTADDKPLVLAHEVLWGNPFGPDLWLGLSDLFGRTFQHPNGGTLRYDAALVDSGDGTTTEAVYEFSRARAGQRIFPCKGIAGFREPPTRLGNVPAKKWVRLQLVGVDSIKRRILGLATSGGFRLSDSLSATWAEQFTGERLRTRYSKGVPILEWHRLSGRRVEALDCAVYAMAARSLVPLDAERRADELSSKAAPKAPPRVIRSQFLSR</sequence>
<dbReference type="InterPro" id="IPR046453">
    <property type="entry name" value="GpA_ATPase"/>
</dbReference>
<evidence type="ECO:0000313" key="4">
    <source>
        <dbReference type="Proteomes" id="UP000282125"/>
    </source>
</evidence>
<dbReference type="GO" id="GO:0016887">
    <property type="term" value="F:ATP hydrolysis activity"/>
    <property type="evidence" value="ECO:0007669"/>
    <property type="project" value="InterPro"/>
</dbReference>
<dbReference type="GO" id="GO:0005524">
    <property type="term" value="F:ATP binding"/>
    <property type="evidence" value="ECO:0007669"/>
    <property type="project" value="InterPro"/>
</dbReference>
<accession>A0A3P3D4N0</accession>
<organism evidence="3 4">
    <name type="scientific">Falsigemmobacter faecalis</name>
    <dbReference type="NCBI Taxonomy" id="2488730"/>
    <lineage>
        <taxon>Bacteria</taxon>
        <taxon>Pseudomonadati</taxon>
        <taxon>Pseudomonadota</taxon>
        <taxon>Alphaproteobacteria</taxon>
        <taxon>Rhodobacterales</taxon>
        <taxon>Paracoccaceae</taxon>
        <taxon>Falsigemmobacter</taxon>
    </lineage>
</organism>
<comment type="caution">
    <text evidence="3">The sequence shown here is derived from an EMBL/GenBank/DDBJ whole genome shotgun (WGS) entry which is preliminary data.</text>
</comment>
<protein>
    <submittedName>
        <fullName evidence="3">Phage terminase large subunit family protein</fullName>
    </submittedName>
</protein>